<comment type="caution">
    <text evidence="1">The sequence shown here is derived from an EMBL/GenBank/DDBJ whole genome shotgun (WGS) entry which is preliminary data.</text>
</comment>
<gene>
    <name evidence="1" type="ORF">QVE165_LOCUS29488</name>
</gene>
<dbReference type="OrthoDB" id="10015753at2759"/>
<dbReference type="AlphaFoldDB" id="A0A815B941"/>
<name>A0A815B941_9BILA</name>
<protein>
    <submittedName>
        <fullName evidence="1">Uncharacterized protein</fullName>
    </submittedName>
</protein>
<evidence type="ECO:0000313" key="1">
    <source>
        <dbReference type="EMBL" id="CAF1269121.1"/>
    </source>
</evidence>
<dbReference type="EMBL" id="CAJNOM010000237">
    <property type="protein sequence ID" value="CAF1269121.1"/>
    <property type="molecule type" value="Genomic_DNA"/>
</dbReference>
<dbReference type="Proteomes" id="UP000663832">
    <property type="component" value="Unassembled WGS sequence"/>
</dbReference>
<reference evidence="1" key="1">
    <citation type="submission" date="2021-02" db="EMBL/GenBank/DDBJ databases">
        <authorList>
            <person name="Nowell W R."/>
        </authorList>
    </citation>
    <scope>NUCLEOTIDE SEQUENCE</scope>
</reference>
<keyword evidence="2" id="KW-1185">Reference proteome</keyword>
<accession>A0A815B941</accession>
<sequence length="194" mass="23357">MTAEESIIVSEIWKPDFDNFQFGDSPQNINTHLPRQFRTTQWNTLPQAFEYKHDVVRYIWLHLSQFGDQITKFIPPYISVHEFSYICFLFVNEKLFHISIRLFYDQKRPNYDQVIEAYAKVFHCPMIETEYSNQFYHEDNETIYFSYQYPDQSHTLIQILRKDATTPIDGYGLDYLAAYRQQREESIQSFALTQ</sequence>
<organism evidence="1 2">
    <name type="scientific">Adineta steineri</name>
    <dbReference type="NCBI Taxonomy" id="433720"/>
    <lineage>
        <taxon>Eukaryota</taxon>
        <taxon>Metazoa</taxon>
        <taxon>Spiralia</taxon>
        <taxon>Gnathifera</taxon>
        <taxon>Rotifera</taxon>
        <taxon>Eurotatoria</taxon>
        <taxon>Bdelloidea</taxon>
        <taxon>Adinetida</taxon>
        <taxon>Adinetidae</taxon>
        <taxon>Adineta</taxon>
    </lineage>
</organism>
<proteinExistence type="predicted"/>
<evidence type="ECO:0000313" key="2">
    <source>
        <dbReference type="Proteomes" id="UP000663832"/>
    </source>
</evidence>